<keyword evidence="3" id="KW-0812">Transmembrane</keyword>
<evidence type="ECO:0000259" key="4">
    <source>
        <dbReference type="Pfam" id="PF02705"/>
    </source>
</evidence>
<accession>A0AAD8HS45</accession>
<evidence type="ECO:0000256" key="1">
    <source>
        <dbReference type="ARBA" id="ARBA00004651"/>
    </source>
</evidence>
<evidence type="ECO:0000313" key="6">
    <source>
        <dbReference type="Proteomes" id="UP001237642"/>
    </source>
</evidence>
<dbReference type="Proteomes" id="UP001237642">
    <property type="component" value="Unassembled WGS sequence"/>
</dbReference>
<keyword evidence="3" id="KW-1133">Transmembrane helix</keyword>
<dbReference type="Pfam" id="PF02705">
    <property type="entry name" value="K_trans"/>
    <property type="match status" value="1"/>
</dbReference>
<protein>
    <recommendedName>
        <fullName evidence="4">K+ potassium transporter integral membrane domain-containing protein</fullName>
    </recommendedName>
</protein>
<dbReference type="GO" id="GO:0005886">
    <property type="term" value="C:plasma membrane"/>
    <property type="evidence" value="ECO:0007669"/>
    <property type="project" value="UniProtKB-SubCell"/>
</dbReference>
<comment type="caution">
    <text evidence="5">The sequence shown here is derived from an EMBL/GenBank/DDBJ whole genome shotgun (WGS) entry which is preliminary data.</text>
</comment>
<dbReference type="EMBL" id="JAUIZM010000008">
    <property type="protein sequence ID" value="KAK1371383.1"/>
    <property type="molecule type" value="Genomic_DNA"/>
</dbReference>
<keyword evidence="6" id="KW-1185">Reference proteome</keyword>
<feature type="transmembrane region" description="Helical" evidence="3">
    <location>
        <begin position="12"/>
        <end position="35"/>
    </location>
</feature>
<dbReference type="PANTHER" id="PTHR30540:SF94">
    <property type="entry name" value="POTASSIUM TRANSPORTER 5"/>
    <property type="match status" value="1"/>
</dbReference>
<dbReference type="InterPro" id="IPR053951">
    <property type="entry name" value="K_trans_N"/>
</dbReference>
<evidence type="ECO:0000256" key="3">
    <source>
        <dbReference type="SAM" id="Phobius"/>
    </source>
</evidence>
<comment type="similarity">
    <text evidence="2">Belongs to the HAK/KUP transporter (TC 2.A.72.3) family.</text>
</comment>
<evidence type="ECO:0000256" key="2">
    <source>
        <dbReference type="ARBA" id="ARBA00008440"/>
    </source>
</evidence>
<proteinExistence type="inferred from homology"/>
<dbReference type="PANTHER" id="PTHR30540">
    <property type="entry name" value="OSMOTIC STRESS POTASSIUM TRANSPORTER"/>
    <property type="match status" value="1"/>
</dbReference>
<feature type="transmembrane region" description="Helical" evidence="3">
    <location>
        <begin position="47"/>
        <end position="72"/>
    </location>
</feature>
<dbReference type="InterPro" id="IPR003855">
    <property type="entry name" value="K+_transporter"/>
</dbReference>
<evidence type="ECO:0000313" key="5">
    <source>
        <dbReference type="EMBL" id="KAK1371383.1"/>
    </source>
</evidence>
<dbReference type="AlphaFoldDB" id="A0AAD8HS45"/>
<reference evidence="5" key="1">
    <citation type="submission" date="2023-02" db="EMBL/GenBank/DDBJ databases">
        <title>Genome of toxic invasive species Heracleum sosnowskyi carries increased number of genes despite the absence of recent whole-genome duplications.</title>
        <authorList>
            <person name="Schelkunov M."/>
            <person name="Shtratnikova V."/>
            <person name="Makarenko M."/>
            <person name="Klepikova A."/>
            <person name="Omelchenko D."/>
            <person name="Novikova G."/>
            <person name="Obukhova E."/>
            <person name="Bogdanov V."/>
            <person name="Penin A."/>
            <person name="Logacheva M."/>
        </authorList>
    </citation>
    <scope>NUCLEOTIDE SEQUENCE</scope>
    <source>
        <strain evidence="5">Hsosn_3</strain>
        <tissue evidence="5">Leaf</tissue>
    </source>
</reference>
<keyword evidence="3" id="KW-0472">Membrane</keyword>
<comment type="subcellular location">
    <subcellularLocation>
        <location evidence="1">Cell membrane</location>
        <topology evidence="1">Multi-pass membrane protein</topology>
    </subcellularLocation>
</comment>
<reference evidence="5" key="2">
    <citation type="submission" date="2023-05" db="EMBL/GenBank/DDBJ databases">
        <authorList>
            <person name="Schelkunov M.I."/>
        </authorList>
    </citation>
    <scope>NUCLEOTIDE SEQUENCE</scope>
    <source>
        <strain evidence="5">Hsosn_3</strain>
        <tissue evidence="5">Leaf</tissue>
    </source>
</reference>
<dbReference type="GO" id="GO:0015079">
    <property type="term" value="F:potassium ion transmembrane transporter activity"/>
    <property type="evidence" value="ECO:0007669"/>
    <property type="project" value="InterPro"/>
</dbReference>
<name>A0AAD8HS45_9APIA</name>
<feature type="domain" description="K+ potassium transporter integral membrane" evidence="4">
    <location>
        <begin position="14"/>
        <end position="97"/>
    </location>
</feature>
<gene>
    <name evidence="5" type="ORF">POM88_037475</name>
</gene>
<sequence length="107" mass="11170">MFGVVAKSSIALSQLSFSTVVLPALLSTYIGQAAYLSKNPGDVLDTFYASIPVVAAAIIASQALISGAFAIISQSLSLSCFPRVKVVHTSAKYEGQVLQSQSSTTRL</sequence>
<organism evidence="5 6">
    <name type="scientific">Heracleum sosnowskyi</name>
    <dbReference type="NCBI Taxonomy" id="360622"/>
    <lineage>
        <taxon>Eukaryota</taxon>
        <taxon>Viridiplantae</taxon>
        <taxon>Streptophyta</taxon>
        <taxon>Embryophyta</taxon>
        <taxon>Tracheophyta</taxon>
        <taxon>Spermatophyta</taxon>
        <taxon>Magnoliopsida</taxon>
        <taxon>eudicotyledons</taxon>
        <taxon>Gunneridae</taxon>
        <taxon>Pentapetalae</taxon>
        <taxon>asterids</taxon>
        <taxon>campanulids</taxon>
        <taxon>Apiales</taxon>
        <taxon>Apiaceae</taxon>
        <taxon>Apioideae</taxon>
        <taxon>apioid superclade</taxon>
        <taxon>Tordylieae</taxon>
        <taxon>Tordyliinae</taxon>
        <taxon>Heracleum</taxon>
    </lineage>
</organism>